<reference evidence="1 2" key="1">
    <citation type="submission" date="2014-07" db="EMBL/GenBank/DDBJ databases">
        <authorList>
            <person name="Wibberg Daniel"/>
        </authorList>
    </citation>
    <scope>NUCLEOTIDE SEQUENCE [LARGE SCALE GENOMIC DNA]</scope>
</reference>
<protein>
    <recommendedName>
        <fullName evidence="3">HAD family phosphatase</fullName>
    </recommendedName>
</protein>
<dbReference type="RefSeq" id="WP_034772947.1">
    <property type="nucleotide sequence ID" value="NZ_CCRF01000094.1"/>
</dbReference>
<dbReference type="Gene3D" id="3.40.50.1000">
    <property type="entry name" value="HAD superfamily/HAD-like"/>
    <property type="match status" value="1"/>
</dbReference>
<dbReference type="InterPro" id="IPR036412">
    <property type="entry name" value="HAD-like_sf"/>
</dbReference>
<dbReference type="SFLD" id="SFLDS00003">
    <property type="entry name" value="Haloacid_Dehalogenase"/>
    <property type="match status" value="1"/>
</dbReference>
<dbReference type="STRING" id="35841.B4167_2994"/>
<dbReference type="EMBL" id="CCRF01000094">
    <property type="protein sequence ID" value="CEE02931.1"/>
    <property type="molecule type" value="Genomic_DNA"/>
</dbReference>
<dbReference type="eggNOG" id="COG0637">
    <property type="taxonomic scope" value="Bacteria"/>
</dbReference>
<dbReference type="SFLD" id="SFLDG01135">
    <property type="entry name" value="C1.5.6:_HAD__Beta-PGM__Phospha"/>
    <property type="match status" value="1"/>
</dbReference>
<dbReference type="Pfam" id="PF13419">
    <property type="entry name" value="HAD_2"/>
    <property type="match status" value="1"/>
</dbReference>
<evidence type="ECO:0008006" key="3">
    <source>
        <dbReference type="Google" id="ProtNLM"/>
    </source>
</evidence>
<dbReference type="AlphaFoldDB" id="A0A090IXX6"/>
<dbReference type="PRINTS" id="PR00413">
    <property type="entry name" value="HADHALOGNASE"/>
</dbReference>
<sequence length="218" mass="24573">MEQVKLVIFDMDGLLFDTERTFFRAFQRSAKKLGYDFSFETYLKVVGVTDETGKQIFAEIYGEDSSILHAFDLYHAEFDKIIEEEGLAIKPGAERLLDVLDDKGIKKCIASSSPIKVIERNLKLSGIQDRFDFYVSGDEVENGKPSPDIFLEALRRAGEKAGNALVLEDSFHGLQAAVSANIRCIIIPDLIEPSDEMHRQAFQIYTNLGEVARLINEK</sequence>
<dbReference type="PANTHER" id="PTHR18901:SF38">
    <property type="entry name" value="PSEUDOURIDINE-5'-PHOSPHATASE"/>
    <property type="match status" value="1"/>
</dbReference>
<organism evidence="1 2">
    <name type="scientific">Caldibacillus thermoamylovorans</name>
    <dbReference type="NCBI Taxonomy" id="35841"/>
    <lineage>
        <taxon>Bacteria</taxon>
        <taxon>Bacillati</taxon>
        <taxon>Bacillota</taxon>
        <taxon>Bacilli</taxon>
        <taxon>Bacillales</taxon>
        <taxon>Bacillaceae</taxon>
        <taxon>Caldibacillus</taxon>
    </lineage>
</organism>
<evidence type="ECO:0000313" key="1">
    <source>
        <dbReference type="EMBL" id="CEE02931.1"/>
    </source>
</evidence>
<dbReference type="InterPro" id="IPR006439">
    <property type="entry name" value="HAD-SF_hydro_IA"/>
</dbReference>
<dbReference type="InterPro" id="IPR023214">
    <property type="entry name" value="HAD_sf"/>
</dbReference>
<keyword evidence="2" id="KW-1185">Reference proteome</keyword>
<dbReference type="Proteomes" id="UP000040576">
    <property type="component" value="Unassembled WGS sequence"/>
</dbReference>
<dbReference type="Gene3D" id="1.10.150.240">
    <property type="entry name" value="Putative phosphatase, domain 2"/>
    <property type="match status" value="1"/>
</dbReference>
<dbReference type="PATRIC" id="fig|35841.6.peg.1351"/>
<accession>A0A090IXX6</accession>
<dbReference type="SUPFAM" id="SSF56784">
    <property type="entry name" value="HAD-like"/>
    <property type="match status" value="1"/>
</dbReference>
<gene>
    <name evidence="1" type="ORF">BT1A1_3146</name>
</gene>
<name>A0A090IXX6_9BACI</name>
<dbReference type="PANTHER" id="PTHR18901">
    <property type="entry name" value="2-DEOXYGLUCOSE-6-PHOSPHATE PHOSPHATASE 2"/>
    <property type="match status" value="1"/>
</dbReference>
<dbReference type="InterPro" id="IPR023198">
    <property type="entry name" value="PGP-like_dom2"/>
</dbReference>
<dbReference type="SFLD" id="SFLDG01129">
    <property type="entry name" value="C1.5:_HAD__Beta-PGM__Phosphata"/>
    <property type="match status" value="1"/>
</dbReference>
<dbReference type="InterPro" id="IPR041492">
    <property type="entry name" value="HAD_2"/>
</dbReference>
<evidence type="ECO:0000313" key="2">
    <source>
        <dbReference type="Proteomes" id="UP000040576"/>
    </source>
</evidence>
<dbReference type="NCBIfam" id="TIGR01509">
    <property type="entry name" value="HAD-SF-IA-v3"/>
    <property type="match status" value="1"/>
</dbReference>
<proteinExistence type="predicted"/>
<dbReference type="CDD" id="cd07505">
    <property type="entry name" value="HAD_BPGM-like"/>
    <property type="match status" value="1"/>
</dbReference>